<dbReference type="Gene3D" id="3.40.50.1820">
    <property type="entry name" value="alpha/beta hydrolase"/>
    <property type="match status" value="1"/>
</dbReference>
<reference evidence="1" key="1">
    <citation type="submission" date="2016-03" db="EMBL/GenBank/DDBJ databases">
        <authorList>
            <person name="Ploux O."/>
        </authorList>
    </citation>
    <scope>NUCLEOTIDE SEQUENCE</scope>
    <source>
        <strain evidence="1">UC10</strain>
    </source>
</reference>
<accession>A0A1Y5PKE9</accession>
<dbReference type="AlphaFoldDB" id="A0A1Y5PKE9"/>
<organism evidence="1">
    <name type="scientific">uncultured Mycobacterium sp</name>
    <dbReference type="NCBI Taxonomy" id="171292"/>
    <lineage>
        <taxon>Bacteria</taxon>
        <taxon>Bacillati</taxon>
        <taxon>Actinomycetota</taxon>
        <taxon>Actinomycetes</taxon>
        <taxon>Mycobacteriales</taxon>
        <taxon>Mycobacteriaceae</taxon>
        <taxon>Mycobacterium</taxon>
        <taxon>environmental samples</taxon>
    </lineage>
</organism>
<gene>
    <name evidence="1" type="ORF">MHPYR_350003</name>
</gene>
<proteinExistence type="predicted"/>
<sequence length="86" mass="9696">MWPQRVTQPEYCPQDMAGTTGFVEANMRGYHPSGMPAVDADQETLAHDRLALISALGASEAVLIGHDWVRRPHTVRRRWGRTKSPR</sequence>
<dbReference type="EMBL" id="FLQS01000029">
    <property type="protein sequence ID" value="SBS76661.1"/>
    <property type="molecule type" value="Genomic_DNA"/>
</dbReference>
<evidence type="ECO:0000313" key="1">
    <source>
        <dbReference type="EMBL" id="SBS76661.1"/>
    </source>
</evidence>
<protein>
    <submittedName>
        <fullName evidence="1">Uncharacterized protein</fullName>
    </submittedName>
</protein>
<dbReference type="SUPFAM" id="SSF53474">
    <property type="entry name" value="alpha/beta-Hydrolases"/>
    <property type="match status" value="1"/>
</dbReference>
<name>A0A1Y5PKE9_9MYCO</name>
<dbReference type="InterPro" id="IPR029058">
    <property type="entry name" value="AB_hydrolase_fold"/>
</dbReference>